<dbReference type="GO" id="GO:0015086">
    <property type="term" value="F:cadmium ion transmembrane transporter activity"/>
    <property type="evidence" value="ECO:0007669"/>
    <property type="project" value="TreeGrafter"/>
</dbReference>
<dbReference type="Pfam" id="PF01566">
    <property type="entry name" value="Nramp"/>
    <property type="match status" value="1"/>
</dbReference>
<name>A0A5J4KJR6_9CHLR</name>
<feature type="transmembrane region" description="Helical" evidence="7">
    <location>
        <begin position="115"/>
        <end position="143"/>
    </location>
</feature>
<dbReference type="GO" id="GO:0034755">
    <property type="term" value="P:iron ion transmembrane transport"/>
    <property type="evidence" value="ECO:0007669"/>
    <property type="project" value="TreeGrafter"/>
</dbReference>
<organism evidence="8 9">
    <name type="scientific">Dictyobacter vulcani</name>
    <dbReference type="NCBI Taxonomy" id="2607529"/>
    <lineage>
        <taxon>Bacteria</taxon>
        <taxon>Bacillati</taxon>
        <taxon>Chloroflexota</taxon>
        <taxon>Ktedonobacteria</taxon>
        <taxon>Ktedonobacterales</taxon>
        <taxon>Dictyobacteraceae</taxon>
        <taxon>Dictyobacter</taxon>
    </lineage>
</organism>
<evidence type="ECO:0000256" key="1">
    <source>
        <dbReference type="ARBA" id="ARBA00004141"/>
    </source>
</evidence>
<evidence type="ECO:0000256" key="2">
    <source>
        <dbReference type="ARBA" id="ARBA00022448"/>
    </source>
</evidence>
<dbReference type="GO" id="GO:0005886">
    <property type="term" value="C:plasma membrane"/>
    <property type="evidence" value="ECO:0007669"/>
    <property type="project" value="TreeGrafter"/>
</dbReference>
<keyword evidence="2" id="KW-0813">Transport</keyword>
<dbReference type="AlphaFoldDB" id="A0A5J4KJR6"/>
<dbReference type="InterPro" id="IPR001046">
    <property type="entry name" value="NRAMP_fam"/>
</dbReference>
<evidence type="ECO:0000256" key="5">
    <source>
        <dbReference type="ARBA" id="ARBA00023136"/>
    </source>
</evidence>
<proteinExistence type="predicted"/>
<keyword evidence="9" id="KW-1185">Reference proteome</keyword>
<evidence type="ECO:0000313" key="8">
    <source>
        <dbReference type="EMBL" id="GER86401.1"/>
    </source>
</evidence>
<keyword evidence="5 7" id="KW-0472">Membrane</keyword>
<feature type="transmembrane region" description="Helical" evidence="7">
    <location>
        <begin position="373"/>
        <end position="399"/>
    </location>
</feature>
<feature type="transmembrane region" description="Helical" evidence="7">
    <location>
        <begin position="411"/>
        <end position="440"/>
    </location>
</feature>
<dbReference type="PANTHER" id="PTHR11706">
    <property type="entry name" value="SOLUTE CARRIER PROTEIN FAMILY 11 MEMBER"/>
    <property type="match status" value="1"/>
</dbReference>
<dbReference type="NCBIfam" id="NF037982">
    <property type="entry name" value="Nramp_1"/>
    <property type="match status" value="1"/>
</dbReference>
<evidence type="ECO:0000256" key="4">
    <source>
        <dbReference type="ARBA" id="ARBA00022989"/>
    </source>
</evidence>
<comment type="caution">
    <text evidence="8">The sequence shown here is derived from an EMBL/GenBank/DDBJ whole genome shotgun (WGS) entry which is preliminary data.</text>
</comment>
<dbReference type="Proteomes" id="UP000326912">
    <property type="component" value="Unassembled WGS sequence"/>
</dbReference>
<feature type="transmembrane region" description="Helical" evidence="7">
    <location>
        <begin position="302"/>
        <end position="328"/>
    </location>
</feature>
<accession>A0A5J4KJR6</accession>
<feature type="transmembrane region" description="Helical" evidence="7">
    <location>
        <begin position="258"/>
        <end position="282"/>
    </location>
</feature>
<feature type="transmembrane region" description="Helical" evidence="7">
    <location>
        <begin position="178"/>
        <end position="196"/>
    </location>
</feature>
<dbReference type="PANTHER" id="PTHR11706:SF33">
    <property type="entry name" value="NATURAL RESISTANCE-ASSOCIATED MACROPHAGE PROTEIN 2"/>
    <property type="match status" value="1"/>
</dbReference>
<feature type="transmembrane region" description="Helical" evidence="7">
    <location>
        <begin position="71"/>
        <end position="94"/>
    </location>
</feature>
<evidence type="ECO:0000256" key="7">
    <source>
        <dbReference type="SAM" id="Phobius"/>
    </source>
</evidence>
<feature type="region of interest" description="Disordered" evidence="6">
    <location>
        <begin position="1"/>
        <end position="24"/>
    </location>
</feature>
<evidence type="ECO:0000313" key="9">
    <source>
        <dbReference type="Proteomes" id="UP000326912"/>
    </source>
</evidence>
<keyword evidence="4 7" id="KW-1133">Transmembrane helix</keyword>
<evidence type="ECO:0000256" key="6">
    <source>
        <dbReference type="SAM" id="MobiDB-lite"/>
    </source>
</evidence>
<dbReference type="RefSeq" id="WP_151754537.1">
    <property type="nucleotide sequence ID" value="NZ_BKZW01000001.1"/>
</dbReference>
<evidence type="ECO:0000256" key="3">
    <source>
        <dbReference type="ARBA" id="ARBA00022692"/>
    </source>
</evidence>
<gene>
    <name evidence="8" type="ORF">KDW_05630</name>
</gene>
<feature type="transmembrane region" description="Helical" evidence="7">
    <location>
        <begin position="149"/>
        <end position="166"/>
    </location>
</feature>
<keyword evidence="3 7" id="KW-0812">Transmembrane</keyword>
<protein>
    <submittedName>
        <fullName evidence="8">Mn transporter</fullName>
    </submittedName>
</protein>
<comment type="subcellular location">
    <subcellularLocation>
        <location evidence="1">Membrane</location>
        <topology evidence="1">Multi-pass membrane protein</topology>
    </subcellularLocation>
</comment>
<reference evidence="8 9" key="1">
    <citation type="submission" date="2019-10" db="EMBL/GenBank/DDBJ databases">
        <title>Dictyobacter vulcani sp. nov., within the class Ktedonobacteria, isolated from soil of volcanic Mt. Zao.</title>
        <authorList>
            <person name="Zheng Y."/>
            <person name="Wang C.M."/>
            <person name="Sakai Y."/>
            <person name="Abe K."/>
            <person name="Yokota A."/>
            <person name="Yabe S."/>
        </authorList>
    </citation>
    <scope>NUCLEOTIDE SEQUENCE [LARGE SCALE GENOMIC DNA]</scope>
    <source>
        <strain evidence="8 9">W12</strain>
    </source>
</reference>
<feature type="transmembrane region" description="Helical" evidence="7">
    <location>
        <begin position="349"/>
        <end position="367"/>
    </location>
</feature>
<dbReference type="EMBL" id="BKZW01000001">
    <property type="protein sequence ID" value="GER86401.1"/>
    <property type="molecule type" value="Genomic_DNA"/>
</dbReference>
<feature type="transmembrane region" description="Helical" evidence="7">
    <location>
        <begin position="33"/>
        <end position="51"/>
    </location>
</feature>
<dbReference type="GO" id="GO:0005384">
    <property type="term" value="F:manganese ion transmembrane transporter activity"/>
    <property type="evidence" value="ECO:0007669"/>
    <property type="project" value="TreeGrafter"/>
</dbReference>
<feature type="transmembrane region" description="Helical" evidence="7">
    <location>
        <begin position="216"/>
        <end position="237"/>
    </location>
</feature>
<sequence length="443" mass="47529">MDTTNQKAQKPRKDRTERKKSGRSRFRLNRSSSFFKLFAILGPGLIAANAGNDAGGIATFSTSGATYQYDLLWALVVAGFCLAIVQEMCARMGVITGKGLADLIREQFGVRWTAVAMLALLVANTGVTISEFLGIAASVQVFANNVHTPWVYVVVPVSGLALWWMVTKGSYRRVEKIFLFMSLGFLAYVPAAFASNPNWGTVAHSVVLPHISGNNAYLLAAVALVGTTISPYMQFFVQSSVADKGIPANEYVYEKLDVYSGTIFAVLIAGFVVITTGAALYPHTVNDPLEAAMALNKLAGGFSLYLFGIGLFGASLLAAAVLPLSTAYGICEAFGFERGVSRSFSEAPVFQSIFTGLIIISVLITMIPNLPIIQVLVILQSLNAAMVPILLIFIILLVNNRRLMGRHVNGLVFNIISWATVILVTALVLLLLGTTIWSAIAGG</sequence>